<dbReference type="Proteomes" id="UP000324241">
    <property type="component" value="Unassembled WGS sequence"/>
</dbReference>
<gene>
    <name evidence="2" type="ORF">ATNIH1004_005406</name>
</gene>
<dbReference type="GeneID" id="54328108"/>
<reference evidence="2 3" key="1">
    <citation type="submission" date="2019-08" db="EMBL/GenBank/DDBJ databases">
        <title>The genome sequence of a newly discovered highly antifungal drug resistant Aspergillus species, Aspergillus tanneri NIH 1004.</title>
        <authorList>
            <person name="Mounaud S."/>
            <person name="Singh I."/>
            <person name="Joardar V."/>
            <person name="Pakala S."/>
            <person name="Pakala S."/>
            <person name="Venepally P."/>
            <person name="Chung J.K."/>
            <person name="Losada L."/>
            <person name="Nierman W.C."/>
        </authorList>
    </citation>
    <scope>NUCLEOTIDE SEQUENCE [LARGE SCALE GENOMIC DNA]</scope>
    <source>
        <strain evidence="2 3">NIH1004</strain>
    </source>
</reference>
<evidence type="ECO:0000313" key="2">
    <source>
        <dbReference type="EMBL" id="KAA8646731.1"/>
    </source>
</evidence>
<dbReference type="EMBL" id="QUQM01000004">
    <property type="protein sequence ID" value="KAA8646731.1"/>
    <property type="molecule type" value="Genomic_DNA"/>
</dbReference>
<evidence type="ECO:0000313" key="3">
    <source>
        <dbReference type="Proteomes" id="UP000324241"/>
    </source>
</evidence>
<protein>
    <submittedName>
        <fullName evidence="2">Uncharacterized protein</fullName>
    </submittedName>
</protein>
<sequence length="272" mass="29613">MSAPDPSIPEVIQSNFQAIEAEQISSENSVWRIEPASTSPLERIPSQPHISSEDANISHRRSPVRDDTSSSMFHYSSFSTSLVDTDDAMQHAAYQHNVYSFVGSSPDFANTTTSQTHPSDNSSNANPILMDTDDALQNAVYQSLTHHGYSFIGPLVDLTGQVDDANNLPFQPRSSNSPSYANPILIDTDDAMRHTAYQPHVHSFMSSSPHLSNVTASQSSPPDNFLSMSPNLVDTDNALRDGIYQAHGNPSFIYSNINNLAPSDARVTGTVT</sequence>
<evidence type="ECO:0000256" key="1">
    <source>
        <dbReference type="SAM" id="MobiDB-lite"/>
    </source>
</evidence>
<name>A0A5M9MIB4_9EURO</name>
<accession>A0A5M9MIB4</accession>
<feature type="region of interest" description="Disordered" evidence="1">
    <location>
        <begin position="36"/>
        <end position="68"/>
    </location>
</feature>
<organism evidence="2 3">
    <name type="scientific">Aspergillus tanneri</name>
    <dbReference type="NCBI Taxonomy" id="1220188"/>
    <lineage>
        <taxon>Eukaryota</taxon>
        <taxon>Fungi</taxon>
        <taxon>Dikarya</taxon>
        <taxon>Ascomycota</taxon>
        <taxon>Pezizomycotina</taxon>
        <taxon>Eurotiomycetes</taxon>
        <taxon>Eurotiomycetidae</taxon>
        <taxon>Eurotiales</taxon>
        <taxon>Aspergillaceae</taxon>
        <taxon>Aspergillus</taxon>
        <taxon>Aspergillus subgen. Circumdati</taxon>
    </lineage>
</organism>
<comment type="caution">
    <text evidence="2">The sequence shown here is derived from an EMBL/GenBank/DDBJ whole genome shotgun (WGS) entry which is preliminary data.</text>
</comment>
<dbReference type="RefSeq" id="XP_033426092.1">
    <property type="nucleotide sequence ID" value="XM_033570060.1"/>
</dbReference>
<dbReference type="AlphaFoldDB" id="A0A5M9MIB4"/>
<proteinExistence type="predicted"/>